<gene>
    <name evidence="3" type="ORF">BJ508DRAFT_372527</name>
</gene>
<feature type="region of interest" description="Disordered" evidence="1">
    <location>
        <begin position="584"/>
        <end position="683"/>
    </location>
</feature>
<evidence type="ECO:0008006" key="5">
    <source>
        <dbReference type="Google" id="ProtNLM"/>
    </source>
</evidence>
<dbReference type="Proteomes" id="UP000275078">
    <property type="component" value="Unassembled WGS sequence"/>
</dbReference>
<protein>
    <recommendedName>
        <fullName evidence="5">Enterotoxin</fullName>
    </recommendedName>
</protein>
<keyword evidence="4" id="KW-1185">Reference proteome</keyword>
<name>A0A3N4IKW1_ASCIM</name>
<feature type="region of interest" description="Disordered" evidence="1">
    <location>
        <begin position="866"/>
        <end position="992"/>
    </location>
</feature>
<feature type="compositionally biased region" description="Pro residues" evidence="1">
    <location>
        <begin position="598"/>
        <end position="611"/>
    </location>
</feature>
<evidence type="ECO:0000256" key="2">
    <source>
        <dbReference type="SAM" id="SignalP"/>
    </source>
</evidence>
<keyword evidence="2" id="KW-0732">Signal</keyword>
<evidence type="ECO:0000256" key="1">
    <source>
        <dbReference type="SAM" id="MobiDB-lite"/>
    </source>
</evidence>
<feature type="region of interest" description="Disordered" evidence="1">
    <location>
        <begin position="262"/>
        <end position="474"/>
    </location>
</feature>
<feature type="region of interest" description="Disordered" evidence="1">
    <location>
        <begin position="749"/>
        <end position="806"/>
    </location>
</feature>
<feature type="signal peptide" evidence="2">
    <location>
        <begin position="1"/>
        <end position="21"/>
    </location>
</feature>
<feature type="compositionally biased region" description="Pro residues" evidence="1">
    <location>
        <begin position="922"/>
        <end position="954"/>
    </location>
</feature>
<dbReference type="AlphaFoldDB" id="A0A3N4IKW1"/>
<evidence type="ECO:0000313" key="4">
    <source>
        <dbReference type="Proteomes" id="UP000275078"/>
    </source>
</evidence>
<feature type="compositionally biased region" description="Basic and acidic residues" evidence="1">
    <location>
        <begin position="983"/>
        <end position="992"/>
    </location>
</feature>
<accession>A0A3N4IKW1</accession>
<organism evidence="3 4">
    <name type="scientific">Ascobolus immersus RN42</name>
    <dbReference type="NCBI Taxonomy" id="1160509"/>
    <lineage>
        <taxon>Eukaryota</taxon>
        <taxon>Fungi</taxon>
        <taxon>Dikarya</taxon>
        <taxon>Ascomycota</taxon>
        <taxon>Pezizomycotina</taxon>
        <taxon>Pezizomycetes</taxon>
        <taxon>Pezizales</taxon>
        <taxon>Ascobolaceae</taxon>
        <taxon>Ascobolus</taxon>
    </lineage>
</organism>
<sequence>MPSKTFLFAVLVVSTAPGLHGSPVATKTLTALPVHASPEKHYEAHLKKNFDPFIADKGATGMEKIQVPEDPCAHKRLDAKFMEKTGFKTPYEAVLAGVPLPDFPDDYKSCHMIAGSKNWPSKPPEGPWYVRYPTAAYDWFKKSLDFVDTVTPGNHPMRLDANGFWDDVTNKAQNVIGFSTDPNWVPDSMRLRNHPSAQFHLRNIRAGRKGTRPPDSNYVWKDGHLYKYTPRRLPGYPDPNGVPVGTTDPAVGTTEIVEEEEIVEEVPPVSEKEEAGLGSSHPSLLSFISRAPPTPDQANSQEDPPPGSRYFTSNEDFEINLSSSTNFFPGINGDPKGEPKLPPPELMDESKVPSWKPVPQIIDLPAAHTAPTPPRDEEGNPIFTVPQDAWDPLPQPQDEDLAFDDSSHDPMLPPPPPPPTPHEVPDEQPAPTVGQPVHPSQVGEHYRHYTPGAYVRKYAKENGPTPEFDESHESVDVRLQEQLAAPGPGGVFHPQPGSVHRTLSYGKNDIQPRPTEAPFWPGPPGTFFERPKEGVWANAVEFRLPKQRTEEELAREEEYLLNVYNEPLTPDLIDIAKTVTGENHDLNDSVDTVVPASKPVPRPDQVPPPQPKKYVAPYVSDEERAARDRKDVEEALKVMGPSTGMPEVQTRQDIENRQAEARRAEEARRQAAHDEELEDARRAEIQQLWDAALQSSPEAEEAYRRQEAEEARWAEEARHNAILDEEDRDDARQVEFYRMWLQTMDVPPEDERYQIGPPGTYREAREEARRAEESRRVEEARRAEEARQAEAARQERESTPEARPRAYRDEQVLLNLITEYPKKFSVEKVDRWLARWLSAGAEFEEIPEYKDKVMRLAEKELEEEARVLGEPKYLVRGARPRFPMSDPGKSPEWFNIENEEWEDPETPEDRESPDPIYRGTAPPHPPPPSPEPAPAPAPAQAPAPAPAPAPPPARRQPARNAVADHYQTAVNVGKFLPSWLGGKKKDPKADKS</sequence>
<proteinExistence type="predicted"/>
<feature type="compositionally biased region" description="Polar residues" evidence="1">
    <location>
        <begin position="310"/>
        <end position="327"/>
    </location>
</feature>
<evidence type="ECO:0000313" key="3">
    <source>
        <dbReference type="EMBL" id="RPA86785.1"/>
    </source>
</evidence>
<feature type="chain" id="PRO_5018203600" description="Enterotoxin" evidence="2">
    <location>
        <begin position="22"/>
        <end position="992"/>
    </location>
</feature>
<feature type="compositionally biased region" description="Pro residues" evidence="1">
    <location>
        <begin position="411"/>
        <end position="422"/>
    </location>
</feature>
<feature type="compositionally biased region" description="Basic and acidic residues" evidence="1">
    <location>
        <begin position="762"/>
        <end position="806"/>
    </location>
</feature>
<dbReference type="EMBL" id="ML119648">
    <property type="protein sequence ID" value="RPA86785.1"/>
    <property type="molecule type" value="Genomic_DNA"/>
</dbReference>
<feature type="compositionally biased region" description="Basic and acidic residues" evidence="1">
    <location>
        <begin position="650"/>
        <end position="683"/>
    </location>
</feature>
<feature type="compositionally biased region" description="Acidic residues" evidence="1">
    <location>
        <begin position="897"/>
        <end position="906"/>
    </location>
</feature>
<reference evidence="3 4" key="1">
    <citation type="journal article" date="2018" name="Nat. Ecol. Evol.">
        <title>Pezizomycetes genomes reveal the molecular basis of ectomycorrhizal truffle lifestyle.</title>
        <authorList>
            <person name="Murat C."/>
            <person name="Payen T."/>
            <person name="Noel B."/>
            <person name="Kuo A."/>
            <person name="Morin E."/>
            <person name="Chen J."/>
            <person name="Kohler A."/>
            <person name="Krizsan K."/>
            <person name="Balestrini R."/>
            <person name="Da Silva C."/>
            <person name="Montanini B."/>
            <person name="Hainaut M."/>
            <person name="Levati E."/>
            <person name="Barry K.W."/>
            <person name="Belfiori B."/>
            <person name="Cichocki N."/>
            <person name="Clum A."/>
            <person name="Dockter R.B."/>
            <person name="Fauchery L."/>
            <person name="Guy J."/>
            <person name="Iotti M."/>
            <person name="Le Tacon F."/>
            <person name="Lindquist E.A."/>
            <person name="Lipzen A."/>
            <person name="Malagnac F."/>
            <person name="Mello A."/>
            <person name="Molinier V."/>
            <person name="Miyauchi S."/>
            <person name="Poulain J."/>
            <person name="Riccioni C."/>
            <person name="Rubini A."/>
            <person name="Sitrit Y."/>
            <person name="Splivallo R."/>
            <person name="Traeger S."/>
            <person name="Wang M."/>
            <person name="Zifcakova L."/>
            <person name="Wipf D."/>
            <person name="Zambonelli A."/>
            <person name="Paolocci F."/>
            <person name="Nowrousian M."/>
            <person name="Ottonello S."/>
            <person name="Baldrian P."/>
            <person name="Spatafora J.W."/>
            <person name="Henrissat B."/>
            <person name="Nagy L.G."/>
            <person name="Aury J.M."/>
            <person name="Wincker P."/>
            <person name="Grigoriev I.V."/>
            <person name="Bonfante P."/>
            <person name="Martin F.M."/>
        </authorList>
    </citation>
    <scope>NUCLEOTIDE SEQUENCE [LARGE SCALE GENOMIC DNA]</scope>
    <source>
        <strain evidence="3 4">RN42</strain>
    </source>
</reference>
<feature type="compositionally biased region" description="Basic and acidic residues" evidence="1">
    <location>
        <begin position="621"/>
        <end position="636"/>
    </location>
</feature>
<feature type="region of interest" description="Disordered" evidence="1">
    <location>
        <begin position="483"/>
        <end position="502"/>
    </location>
</feature>